<organism evidence="2 3">
    <name type="scientific">Acinetobacter stercoris</name>
    <dbReference type="NCBI Taxonomy" id="2126983"/>
    <lineage>
        <taxon>Bacteria</taxon>
        <taxon>Pseudomonadati</taxon>
        <taxon>Pseudomonadota</taxon>
        <taxon>Gammaproteobacteria</taxon>
        <taxon>Moraxellales</taxon>
        <taxon>Moraxellaceae</taxon>
        <taxon>Acinetobacter</taxon>
    </lineage>
</organism>
<protein>
    <submittedName>
        <fullName evidence="2">Alpha/beta hydrolase family protein</fullName>
    </submittedName>
</protein>
<feature type="region of interest" description="Disordered" evidence="1">
    <location>
        <begin position="1"/>
        <end position="20"/>
    </location>
</feature>
<dbReference type="SUPFAM" id="SSF53474">
    <property type="entry name" value="alpha/beta-Hydrolases"/>
    <property type="match status" value="1"/>
</dbReference>
<dbReference type="OrthoDB" id="2062670at2"/>
<name>A0A2U3N0X5_9GAMM</name>
<feature type="compositionally biased region" description="Basic and acidic residues" evidence="1">
    <location>
        <begin position="7"/>
        <end position="19"/>
    </location>
</feature>
<dbReference type="InterPro" id="IPR029058">
    <property type="entry name" value="AB_hydrolase_fold"/>
</dbReference>
<evidence type="ECO:0000313" key="3">
    <source>
        <dbReference type="Proteomes" id="UP000245974"/>
    </source>
</evidence>
<dbReference type="AlphaFoldDB" id="A0A2U3N0X5"/>
<keyword evidence="3" id="KW-1185">Reference proteome</keyword>
<evidence type="ECO:0000313" key="2">
    <source>
        <dbReference type="EMBL" id="SPL71321.1"/>
    </source>
</evidence>
<dbReference type="RefSeq" id="WP_121974746.1">
    <property type="nucleotide sequence ID" value="NZ_OOGT01000126.1"/>
</dbReference>
<gene>
    <name evidence="2" type="ORF">KPC_2499</name>
</gene>
<dbReference type="Gene3D" id="3.40.50.1820">
    <property type="entry name" value="alpha/beta hydrolase"/>
    <property type="match status" value="2"/>
</dbReference>
<dbReference type="InParanoid" id="A0A2U3N0X5"/>
<sequence>MNNSIHPDVRNLTPKDYDQSIRTPSQKYDFDRIPVLLKFYDPEKIVETYSFHGPVGEVTVEGQFLIPKGVESKILYVMMHPSGNLAQLPMPIALAASAGRHVLCANSRYPYNDTALIMEKVVQDLGAYIRYAKEVKGYEKVVLVGWSGGGSLSLFYQAQAENPTITQTPAGDPYNLKDAQLIPADGVIFIAAHLSRAETLTEWTDPSVIIESNPDIRNPEFDIYSPDCPNKPQYTQDFVLAFREKQRERNRKISHWALEMLEALKKNGEMERGFVTHRTMCDVRWLDVNVDPNGRKENDCYLGNPKEANAAPAGLARFSTLRSWLSQWSYDYSNAKGSVNATLIRKTPVLQIVNEADDAVPATHNPIIRDALATPDKTYVEIKGATHYYRNQPELMDQCLDALQEWAEQRGFWA</sequence>
<dbReference type="Proteomes" id="UP000245974">
    <property type="component" value="Unassembled WGS sequence"/>
</dbReference>
<keyword evidence="2" id="KW-0378">Hydrolase</keyword>
<evidence type="ECO:0000256" key="1">
    <source>
        <dbReference type="SAM" id="MobiDB-lite"/>
    </source>
</evidence>
<dbReference type="EMBL" id="OOGT01000126">
    <property type="protein sequence ID" value="SPL71321.1"/>
    <property type="molecule type" value="Genomic_DNA"/>
</dbReference>
<dbReference type="GO" id="GO:0016787">
    <property type="term" value="F:hydrolase activity"/>
    <property type="evidence" value="ECO:0007669"/>
    <property type="project" value="UniProtKB-KW"/>
</dbReference>
<proteinExistence type="predicted"/>
<reference evidence="3" key="1">
    <citation type="submission" date="2018-03" db="EMBL/GenBank/DDBJ databases">
        <authorList>
            <person name="Blom J."/>
        </authorList>
    </citation>
    <scope>NUCLEOTIDE SEQUENCE [LARGE SCALE GENOMIC DNA]</scope>
    <source>
        <strain evidence="3">KPC-SM-21</strain>
    </source>
</reference>
<accession>A0A2U3N0X5</accession>